<gene>
    <name evidence="2" type="ORF">D9Q81_01520</name>
</gene>
<dbReference type="Proteomes" id="UP000278149">
    <property type="component" value="Unassembled WGS sequence"/>
</dbReference>
<reference evidence="2 3" key="1">
    <citation type="submission" date="2018-10" db="EMBL/GenBank/DDBJ databases">
        <title>Co-occurring genomic capacity for anaerobic methane metabolism and dissimilatory sulfite reduction discovered in the Korarchaeota.</title>
        <authorList>
            <person name="Mckay L.J."/>
            <person name="Dlakic M."/>
            <person name="Fields M.W."/>
            <person name="Delmont T.O."/>
            <person name="Eren A.M."/>
            <person name="Jay Z.J."/>
            <person name="Klingelsmith K.B."/>
            <person name="Rusch D.B."/>
            <person name="Inskeep W.P."/>
        </authorList>
    </citation>
    <scope>NUCLEOTIDE SEQUENCE [LARGE SCALE GENOMIC DNA]</scope>
    <source>
        <strain evidence="2 3">WS</strain>
    </source>
</reference>
<accession>A0A3R9QZL2</accession>
<keyword evidence="1" id="KW-0812">Transmembrane</keyword>
<dbReference type="EMBL" id="RCOR01000014">
    <property type="protein sequence ID" value="RSN70021.1"/>
    <property type="molecule type" value="Genomic_DNA"/>
</dbReference>
<name>A0A3R9QZL2_9CREN</name>
<protein>
    <submittedName>
        <fullName evidence="2">Uncharacterized protein</fullName>
    </submittedName>
</protein>
<dbReference type="PROSITE" id="PS51257">
    <property type="entry name" value="PROKAR_LIPOPROTEIN"/>
    <property type="match status" value="1"/>
</dbReference>
<dbReference type="InterPro" id="IPR008930">
    <property type="entry name" value="Terpenoid_cyclase/PrenylTrfase"/>
</dbReference>
<evidence type="ECO:0000313" key="3">
    <source>
        <dbReference type="Proteomes" id="UP000278149"/>
    </source>
</evidence>
<evidence type="ECO:0000313" key="2">
    <source>
        <dbReference type="EMBL" id="RSN70021.1"/>
    </source>
</evidence>
<dbReference type="RefSeq" id="WP_125740744.1">
    <property type="nucleotide sequence ID" value="NZ_RCOR01000014.1"/>
</dbReference>
<feature type="transmembrane region" description="Helical" evidence="1">
    <location>
        <begin position="748"/>
        <end position="767"/>
    </location>
</feature>
<dbReference type="PANTHER" id="PTHR35902">
    <property type="entry name" value="S-LAYER DOMAIN-LIKE PROTEIN-RELATED"/>
    <property type="match status" value="1"/>
</dbReference>
<dbReference type="AlphaFoldDB" id="A0A3R9QZL2"/>
<evidence type="ECO:0000256" key="1">
    <source>
        <dbReference type="SAM" id="Phobius"/>
    </source>
</evidence>
<proteinExistence type="predicted"/>
<dbReference type="CDD" id="cd00688">
    <property type="entry name" value="ISOPREN_C2_like"/>
    <property type="match status" value="1"/>
</dbReference>
<dbReference type="PANTHER" id="PTHR35902:SF3">
    <property type="entry name" value="NPCBM-ASSOCIATED, NEW3 DOMAIN OF ALPHA-GALACTOSIDASE"/>
    <property type="match status" value="1"/>
</dbReference>
<keyword evidence="1" id="KW-1133">Transmembrane helix</keyword>
<dbReference type="Gene3D" id="1.50.10.20">
    <property type="match status" value="1"/>
</dbReference>
<dbReference type="SUPFAM" id="SSF48239">
    <property type="entry name" value="Terpenoid cyclases/Protein prenyltransferases"/>
    <property type="match status" value="1"/>
</dbReference>
<comment type="caution">
    <text evidence="2">The sequence shown here is derived from an EMBL/GenBank/DDBJ whole genome shotgun (WGS) entry which is preliminary data.</text>
</comment>
<organism evidence="2 3">
    <name type="scientific">Candidatus Korarchaeum cryptofilum</name>
    <dbReference type="NCBI Taxonomy" id="498846"/>
    <lineage>
        <taxon>Archaea</taxon>
        <taxon>Thermoproteota</taxon>
        <taxon>Candidatus Korarchaeia</taxon>
        <taxon>Candidatus Korarchaeales</taxon>
        <taxon>Candidatus Korarchaeaceae</taxon>
        <taxon>Candidatus Korarchaeum</taxon>
    </lineage>
</organism>
<keyword evidence="1" id="KW-0472">Membrane</keyword>
<sequence>MLRKSSLLLIVLLLSSCASMGQDSRGIIERAVEEPMESVSSVPDFKSISEVPRGSYGYVNGVLYVDKSGFTFGAIPDLEFNIYAALILGEALQAYNFASLNPSSVSNARARLSSIASWLSQQAIDGLWGSDISGKLADVYFSSLAIRAISLAISSGSLPKDKLSSLSSSVSRMISLQDEGGGWGRIPQADVFQMKQPTPSVTASVLKALLSAREAGLRVPDSSINKALNYLAATASRSGNMVYWEESGSKALYVTGEVGDAIAEALYQGYSFDESMIRGLINYLDASVRQSYSAGTYDFMTASALNVLSKLSSLGYLETDKLVSNYGAIMVDLANTIRPDGLFTDFPYIWLRYSYTSPYVAVFTNWLRITSVSSNAYFVGGYGDYQPTVLVEGTSLNLKVSVSNKISKPLSLIMSVRAGPPASISGSSEAKFTLEAGKDREFTFKINAPDGLPSPQNVSVSILLREANSSKPIFAKSLPLRLLRNSVLNLESKVASPISSQLRKPVNITLTFSNRGDLPITDLTFVEKLSSGFELVTTFPGNGTALVTSTNSLGSYVMPQPLAPGSKMTLVYQVTPVDAPPGPQTVSTTFITYTDARGERHNLSKDVKITVLRPYLLISSNVSSLKMEWDEEKMILIALSNVGNEDATEVSLKMASGEGLSLNLSMIPKEVMYRPNPDGSLLLRIDKVASGTTITIPVRVKATNFYPSPELGTFLSVSYEYKDSIGRTMSGYSGSNIVKVTLSVSKTFLYIVSALIIVLAVLIAMRIKNRVKSTRRSPLLIERRKRGRIPFES</sequence>